<proteinExistence type="predicted"/>
<dbReference type="AlphaFoldDB" id="A0AA40C3S7"/>
<dbReference type="SUPFAM" id="SSF160387">
    <property type="entry name" value="NosL/MerB-like"/>
    <property type="match status" value="1"/>
</dbReference>
<dbReference type="Pfam" id="PF03243">
    <property type="entry name" value="MerB"/>
    <property type="match status" value="1"/>
</dbReference>
<dbReference type="InterPro" id="IPR053717">
    <property type="entry name" value="MerB_lyase_sf"/>
</dbReference>
<evidence type="ECO:0000313" key="1">
    <source>
        <dbReference type="EMBL" id="KAK0623992.1"/>
    </source>
</evidence>
<accession>A0AA40C3S7</accession>
<sequence length="84" mass="9264">MHLVGGTTTLETRTGGIGVNAVIRVEQGKCSDTDYVVHFPVPMREAWENVVCTCSVQLLFREEAEVEEWCATRGIANGDVRPVE</sequence>
<name>A0AA40C3S7_9PEZI</name>
<gene>
    <name evidence="1" type="ORF">B0T14DRAFT_517369</name>
</gene>
<organism evidence="1 2">
    <name type="scientific">Immersiella caudata</name>
    <dbReference type="NCBI Taxonomy" id="314043"/>
    <lineage>
        <taxon>Eukaryota</taxon>
        <taxon>Fungi</taxon>
        <taxon>Dikarya</taxon>
        <taxon>Ascomycota</taxon>
        <taxon>Pezizomycotina</taxon>
        <taxon>Sordariomycetes</taxon>
        <taxon>Sordariomycetidae</taxon>
        <taxon>Sordariales</taxon>
        <taxon>Lasiosphaeriaceae</taxon>
        <taxon>Immersiella</taxon>
    </lineage>
</organism>
<protein>
    <submittedName>
        <fullName evidence="1">Uncharacterized protein</fullName>
    </submittedName>
</protein>
<dbReference type="EMBL" id="JAULSU010000003">
    <property type="protein sequence ID" value="KAK0623992.1"/>
    <property type="molecule type" value="Genomic_DNA"/>
</dbReference>
<dbReference type="GO" id="GO:0018836">
    <property type="term" value="F:alkylmercury lyase activity"/>
    <property type="evidence" value="ECO:0007669"/>
    <property type="project" value="InterPro"/>
</dbReference>
<dbReference type="Proteomes" id="UP001175000">
    <property type="component" value="Unassembled WGS sequence"/>
</dbReference>
<dbReference type="Gene3D" id="3.30.450.410">
    <property type="match status" value="1"/>
</dbReference>
<evidence type="ECO:0000313" key="2">
    <source>
        <dbReference type="Proteomes" id="UP001175000"/>
    </source>
</evidence>
<comment type="caution">
    <text evidence="1">The sequence shown here is derived from an EMBL/GenBank/DDBJ whole genome shotgun (WGS) entry which is preliminary data.</text>
</comment>
<keyword evidence="2" id="KW-1185">Reference proteome</keyword>
<dbReference type="InterPro" id="IPR004927">
    <property type="entry name" value="MerB"/>
</dbReference>
<reference evidence="1" key="1">
    <citation type="submission" date="2023-06" db="EMBL/GenBank/DDBJ databases">
        <title>Genome-scale phylogeny and comparative genomics of the fungal order Sordariales.</title>
        <authorList>
            <consortium name="Lawrence Berkeley National Laboratory"/>
            <person name="Hensen N."/>
            <person name="Bonometti L."/>
            <person name="Westerberg I."/>
            <person name="Brannstrom I.O."/>
            <person name="Guillou S."/>
            <person name="Cros-Aarteil S."/>
            <person name="Calhoun S."/>
            <person name="Haridas S."/>
            <person name="Kuo A."/>
            <person name="Mondo S."/>
            <person name="Pangilinan J."/>
            <person name="Riley R."/>
            <person name="Labutti K."/>
            <person name="Andreopoulos B."/>
            <person name="Lipzen A."/>
            <person name="Chen C."/>
            <person name="Yanf M."/>
            <person name="Daum C."/>
            <person name="Ng V."/>
            <person name="Clum A."/>
            <person name="Steindorff A."/>
            <person name="Ohm R."/>
            <person name="Martin F."/>
            <person name="Silar P."/>
            <person name="Natvig D."/>
            <person name="Lalanne C."/>
            <person name="Gautier V."/>
            <person name="Ament-Velasquez S.L."/>
            <person name="Kruys A."/>
            <person name="Hutchinson M.I."/>
            <person name="Powell A.J."/>
            <person name="Barry K."/>
            <person name="Miller A.N."/>
            <person name="Grigoriev I.V."/>
            <person name="Debuchy R."/>
            <person name="Gladieux P."/>
            <person name="Thoren M.H."/>
            <person name="Johannesson H."/>
        </authorList>
    </citation>
    <scope>NUCLEOTIDE SEQUENCE</scope>
    <source>
        <strain evidence="1">CBS 606.72</strain>
    </source>
</reference>